<evidence type="ECO:0000256" key="3">
    <source>
        <dbReference type="ARBA" id="ARBA00022553"/>
    </source>
</evidence>
<feature type="domain" description="Transcription elongation factor Eaf N-terminal" evidence="9">
    <location>
        <begin position="19"/>
        <end position="118"/>
    </location>
</feature>
<evidence type="ECO:0000256" key="6">
    <source>
        <dbReference type="ARBA" id="ARBA00023163"/>
    </source>
</evidence>
<reference evidence="10" key="2">
    <citation type="submission" date="2021-03" db="UniProtKB">
        <authorList>
            <consortium name="EnsemblPlants"/>
        </authorList>
    </citation>
    <scope>IDENTIFICATION</scope>
</reference>
<reference evidence="10" key="1">
    <citation type="journal article" date="2017" name="Nature">
        <title>The genome of Chenopodium quinoa.</title>
        <authorList>
            <person name="Jarvis D.E."/>
            <person name="Ho Y.S."/>
            <person name="Lightfoot D.J."/>
            <person name="Schmoeckel S.M."/>
            <person name="Li B."/>
            <person name="Borm T.J.A."/>
            <person name="Ohyanagi H."/>
            <person name="Mineta K."/>
            <person name="Michell C.T."/>
            <person name="Saber N."/>
            <person name="Kharbatia N.M."/>
            <person name="Rupper R.R."/>
            <person name="Sharp A.R."/>
            <person name="Dally N."/>
            <person name="Boughton B.A."/>
            <person name="Woo Y.H."/>
            <person name="Gao G."/>
            <person name="Schijlen E.G.W.M."/>
            <person name="Guo X."/>
            <person name="Momin A.A."/>
            <person name="Negrao S."/>
            <person name="Al-Babili S."/>
            <person name="Gehring C."/>
            <person name="Roessner U."/>
            <person name="Jung C."/>
            <person name="Murphy K."/>
            <person name="Arold S.T."/>
            <person name="Gojobori T."/>
            <person name="van der Linden C.G."/>
            <person name="van Loo E.N."/>
            <person name="Jellen E.N."/>
            <person name="Maughan P.J."/>
            <person name="Tester M."/>
        </authorList>
    </citation>
    <scope>NUCLEOTIDE SEQUENCE [LARGE SCALE GENOMIC DNA]</scope>
    <source>
        <strain evidence="10">cv. PI 614886</strain>
    </source>
</reference>
<feature type="compositionally biased region" description="Low complexity" evidence="8">
    <location>
        <begin position="123"/>
        <end position="139"/>
    </location>
</feature>
<comment type="similarity">
    <text evidence="2">Belongs to the EAF family.</text>
</comment>
<dbReference type="OMA" id="DVECILI"/>
<evidence type="ECO:0000256" key="7">
    <source>
        <dbReference type="ARBA" id="ARBA00023242"/>
    </source>
</evidence>
<keyword evidence="4" id="KW-0805">Transcription regulation</keyword>
<accession>A0A803MJY8</accession>
<name>A0A803MJY8_CHEQI</name>
<dbReference type="PANTHER" id="PTHR15970">
    <property type="entry name" value="ELL-ASSOCIATED FACTOR EAF"/>
    <property type="match status" value="1"/>
</dbReference>
<keyword evidence="3" id="KW-0597">Phosphoprotein</keyword>
<evidence type="ECO:0000256" key="2">
    <source>
        <dbReference type="ARBA" id="ARBA00007798"/>
    </source>
</evidence>
<keyword evidence="7" id="KW-0539">Nucleus</keyword>
<dbReference type="InterPro" id="IPR019194">
    <property type="entry name" value="Tscrpt_elong_fac_Eaf_N"/>
</dbReference>
<dbReference type="InterPro" id="IPR027093">
    <property type="entry name" value="EAF_fam"/>
</dbReference>
<evidence type="ECO:0000313" key="11">
    <source>
        <dbReference type="Proteomes" id="UP000596660"/>
    </source>
</evidence>
<dbReference type="GO" id="GO:0003711">
    <property type="term" value="F:transcription elongation factor activity"/>
    <property type="evidence" value="ECO:0007669"/>
    <property type="project" value="TreeGrafter"/>
</dbReference>
<protein>
    <recommendedName>
        <fullName evidence="9">Transcription elongation factor Eaf N-terminal domain-containing protein</fullName>
    </recommendedName>
</protein>
<keyword evidence="5" id="KW-0010">Activator</keyword>
<dbReference type="Gramene" id="AUR62030721-RA">
    <property type="protein sequence ID" value="AUR62030721-RA:cds"/>
    <property type="gene ID" value="AUR62030721"/>
</dbReference>
<sequence>MSMNKIEEPSTAPSPDQWYTLSLGSTFKDHQPSSKFCTLRYEFKPASIDKTQPGALHKTKDNKVSVEFNNNQPGKPKVTFEGNSGEDYKENDAVLLFDGHSFRLERLHHAVKRLRHNRLPGESSAAASAASSAADGGSSPVEVERIDIGDAGNS</sequence>
<dbReference type="Pfam" id="PF09816">
    <property type="entry name" value="EAF"/>
    <property type="match status" value="1"/>
</dbReference>
<dbReference type="EnsemblPlants" id="AUR62030721-RA">
    <property type="protein sequence ID" value="AUR62030721-RA:cds"/>
    <property type="gene ID" value="AUR62030721"/>
</dbReference>
<evidence type="ECO:0000256" key="1">
    <source>
        <dbReference type="ARBA" id="ARBA00004123"/>
    </source>
</evidence>
<evidence type="ECO:0000256" key="8">
    <source>
        <dbReference type="SAM" id="MobiDB-lite"/>
    </source>
</evidence>
<keyword evidence="6" id="KW-0804">Transcription</keyword>
<feature type="region of interest" description="Disordered" evidence="8">
    <location>
        <begin position="66"/>
        <end position="85"/>
    </location>
</feature>
<evidence type="ECO:0000259" key="9">
    <source>
        <dbReference type="Pfam" id="PF09816"/>
    </source>
</evidence>
<evidence type="ECO:0000313" key="10">
    <source>
        <dbReference type="EnsemblPlants" id="AUR62030721-RA:cds"/>
    </source>
</evidence>
<dbReference type="GO" id="GO:0032783">
    <property type="term" value="C:super elongation complex"/>
    <property type="evidence" value="ECO:0007669"/>
    <property type="project" value="InterPro"/>
</dbReference>
<dbReference type="PANTHER" id="PTHR15970:SF2">
    <property type="entry name" value="ELL-ASSOCIATED FACTOR EAF"/>
    <property type="match status" value="1"/>
</dbReference>
<comment type="subcellular location">
    <subcellularLocation>
        <location evidence="1">Nucleus</location>
    </subcellularLocation>
</comment>
<keyword evidence="11" id="KW-1185">Reference proteome</keyword>
<dbReference type="AlphaFoldDB" id="A0A803MJY8"/>
<dbReference type="Proteomes" id="UP000596660">
    <property type="component" value="Unplaced"/>
</dbReference>
<organism evidence="10 11">
    <name type="scientific">Chenopodium quinoa</name>
    <name type="common">Quinoa</name>
    <dbReference type="NCBI Taxonomy" id="63459"/>
    <lineage>
        <taxon>Eukaryota</taxon>
        <taxon>Viridiplantae</taxon>
        <taxon>Streptophyta</taxon>
        <taxon>Embryophyta</taxon>
        <taxon>Tracheophyta</taxon>
        <taxon>Spermatophyta</taxon>
        <taxon>Magnoliopsida</taxon>
        <taxon>eudicotyledons</taxon>
        <taxon>Gunneridae</taxon>
        <taxon>Pentapetalae</taxon>
        <taxon>Caryophyllales</taxon>
        <taxon>Chenopodiaceae</taxon>
        <taxon>Chenopodioideae</taxon>
        <taxon>Atripliceae</taxon>
        <taxon>Chenopodium</taxon>
    </lineage>
</organism>
<evidence type="ECO:0000256" key="5">
    <source>
        <dbReference type="ARBA" id="ARBA00023159"/>
    </source>
</evidence>
<evidence type="ECO:0000256" key="4">
    <source>
        <dbReference type="ARBA" id="ARBA00023015"/>
    </source>
</evidence>
<proteinExistence type="inferred from homology"/>
<feature type="region of interest" description="Disordered" evidence="8">
    <location>
        <begin position="115"/>
        <end position="154"/>
    </location>
</feature>
<dbReference type="GO" id="GO:0006368">
    <property type="term" value="P:transcription elongation by RNA polymerase II"/>
    <property type="evidence" value="ECO:0007669"/>
    <property type="project" value="InterPro"/>
</dbReference>